<evidence type="ECO:0000259" key="3">
    <source>
        <dbReference type="Pfam" id="PF01048"/>
    </source>
</evidence>
<dbReference type="InterPro" id="IPR035994">
    <property type="entry name" value="Nucleoside_phosphorylase_sf"/>
</dbReference>
<dbReference type="EMBL" id="BJXN01000016">
    <property type="protein sequence ID" value="GEM90558.1"/>
    <property type="molecule type" value="Genomic_DNA"/>
</dbReference>
<keyword evidence="1" id="KW-0474">Menaquinone biosynthesis</keyword>
<feature type="domain" description="Nucleoside phosphorylase" evidence="3">
    <location>
        <begin position="41"/>
        <end position="199"/>
    </location>
</feature>
<dbReference type="UniPathway" id="UPA00079"/>
<proteinExistence type="inferred from homology"/>
<dbReference type="Gene3D" id="3.40.50.1580">
    <property type="entry name" value="Nucleoside phosphorylase domain"/>
    <property type="match status" value="1"/>
</dbReference>
<dbReference type="InterPro" id="IPR000845">
    <property type="entry name" value="Nucleoside_phosphorylase_d"/>
</dbReference>
<evidence type="ECO:0000256" key="2">
    <source>
        <dbReference type="NCBIfam" id="TIGR03664"/>
    </source>
</evidence>
<dbReference type="GO" id="GO:0008930">
    <property type="term" value="F:methylthioadenosine nucleosidase activity"/>
    <property type="evidence" value="ECO:0007669"/>
    <property type="project" value="TreeGrafter"/>
</dbReference>
<dbReference type="OrthoDB" id="9788270at2"/>
<comment type="function">
    <text evidence="1">Catalyzes the hydrolysis of futalosine (FL) to dehypoxanthine futalosine (DHFL) and hypoxanthine, a step in the biosynthesis of menaquinone (MK, vitamin K2).</text>
</comment>
<dbReference type="GO" id="GO:0005829">
    <property type="term" value="C:cytosol"/>
    <property type="evidence" value="ECO:0007669"/>
    <property type="project" value="TreeGrafter"/>
</dbReference>
<dbReference type="RefSeq" id="WP_147148399.1">
    <property type="nucleotide sequence ID" value="NZ_BJXN01000016.1"/>
</dbReference>
<dbReference type="Proteomes" id="UP000321827">
    <property type="component" value="Unassembled WGS sequence"/>
</dbReference>
<sequence length="218" mass="23598">MLIVYPTRGEAGFLRERALEQTSWRGRERLVGPDWQALELGLGKANAAMTLGAFLEAHPEVHRVLLVGVAGAYPGAGLRAGDVVLAAQEIQADLGTVGGLEALGMPALELDARRYYNHLPADPLWTSQLHALLGLTPRPFLTRDAVSETHEEAAELERRWGAAVENMEGAAVAQTALWFGLPWAEVRAVSNLAGVRDKTRWDLPGALEALARSLEPLL</sequence>
<evidence type="ECO:0000313" key="5">
    <source>
        <dbReference type="Proteomes" id="UP000321827"/>
    </source>
</evidence>
<comment type="caution">
    <text evidence="4">The sequence shown here is derived from an EMBL/GenBank/DDBJ whole genome shotgun (WGS) entry which is preliminary data.</text>
</comment>
<name>A0A511RLM7_9DEIN</name>
<organism evidence="4 5">
    <name type="scientific">Oceanithermus desulfurans NBRC 100063</name>
    <dbReference type="NCBI Taxonomy" id="1227550"/>
    <lineage>
        <taxon>Bacteria</taxon>
        <taxon>Thermotogati</taxon>
        <taxon>Deinococcota</taxon>
        <taxon>Deinococci</taxon>
        <taxon>Thermales</taxon>
        <taxon>Thermaceae</taxon>
        <taxon>Oceanithermus</taxon>
    </lineage>
</organism>
<dbReference type="Pfam" id="PF01048">
    <property type="entry name" value="PNP_UDP_1"/>
    <property type="match status" value="1"/>
</dbReference>
<keyword evidence="1 4" id="KW-0378">Hydrolase</keyword>
<reference evidence="4 5" key="1">
    <citation type="submission" date="2019-07" db="EMBL/GenBank/DDBJ databases">
        <title>Whole genome shotgun sequence of Oceanithermus desulfurans NBRC 100063.</title>
        <authorList>
            <person name="Hosoyama A."/>
            <person name="Uohara A."/>
            <person name="Ohji S."/>
            <person name="Ichikawa N."/>
        </authorList>
    </citation>
    <scope>NUCLEOTIDE SEQUENCE [LARGE SCALE GENOMIC DNA]</scope>
    <source>
        <strain evidence="4 5">NBRC 100063</strain>
    </source>
</reference>
<dbReference type="PANTHER" id="PTHR46832">
    <property type="entry name" value="5'-METHYLTHIOADENOSINE/S-ADENOSYLHOMOCYSTEINE NUCLEOSIDASE"/>
    <property type="match status" value="1"/>
</dbReference>
<protein>
    <recommendedName>
        <fullName evidence="1 2">Futalosine hydrolase</fullName>
        <shortName evidence="1">FL hydrolase</shortName>
        <ecNumber evidence="1 2">3.2.2.26</ecNumber>
    </recommendedName>
    <alternativeName>
        <fullName evidence="1">Futalosine nucleosidase</fullName>
    </alternativeName>
    <alternativeName>
        <fullName evidence="1">Menaquinone biosynthetic enzyme MqnB</fullName>
    </alternativeName>
</protein>
<dbReference type="GO" id="GO:0008782">
    <property type="term" value="F:adenosylhomocysteine nucleosidase activity"/>
    <property type="evidence" value="ECO:0007669"/>
    <property type="project" value="TreeGrafter"/>
</dbReference>
<accession>A0A511RLM7</accession>
<comment type="pathway">
    <text evidence="1">Quinol/quinone metabolism; menaquinone biosynthesis.</text>
</comment>
<dbReference type="AlphaFoldDB" id="A0A511RLM7"/>
<comment type="catalytic activity">
    <reaction evidence="1">
        <text>futalosine + H2O = dehypoxanthine futalosine + hypoxanthine</text>
        <dbReference type="Rhea" id="RHEA:25904"/>
        <dbReference type="ChEBI" id="CHEBI:15377"/>
        <dbReference type="ChEBI" id="CHEBI:17368"/>
        <dbReference type="ChEBI" id="CHEBI:58863"/>
        <dbReference type="ChEBI" id="CHEBI:58864"/>
        <dbReference type="EC" id="3.2.2.26"/>
    </reaction>
</comment>
<dbReference type="EC" id="3.2.2.26" evidence="1 2"/>
<dbReference type="GO" id="GO:0019284">
    <property type="term" value="P:L-methionine salvage from S-adenosylmethionine"/>
    <property type="evidence" value="ECO:0007669"/>
    <property type="project" value="TreeGrafter"/>
</dbReference>
<dbReference type="GO" id="GO:0009116">
    <property type="term" value="P:nucleoside metabolic process"/>
    <property type="evidence" value="ECO:0007669"/>
    <property type="project" value="InterPro"/>
</dbReference>
<dbReference type="PANTHER" id="PTHR46832:SF2">
    <property type="entry name" value="FUTALOSINE HYDROLASE"/>
    <property type="match status" value="1"/>
</dbReference>
<evidence type="ECO:0000256" key="1">
    <source>
        <dbReference type="HAMAP-Rule" id="MF_00991"/>
    </source>
</evidence>
<dbReference type="GO" id="GO:0009234">
    <property type="term" value="P:menaquinone biosynthetic process"/>
    <property type="evidence" value="ECO:0007669"/>
    <property type="project" value="UniProtKB-UniRule"/>
</dbReference>
<comment type="similarity">
    <text evidence="1">Belongs to the PNP/UDP phosphorylase family. Futalosine hydrolase subfamily.</text>
</comment>
<dbReference type="NCBIfam" id="TIGR03664">
    <property type="entry name" value="fut_nucase"/>
    <property type="match status" value="1"/>
</dbReference>
<dbReference type="SUPFAM" id="SSF53167">
    <property type="entry name" value="Purine and uridine phosphorylases"/>
    <property type="match status" value="1"/>
</dbReference>
<gene>
    <name evidence="1 4" type="primary">mqnB</name>
    <name evidence="4" type="ORF">ODE01S_19920</name>
</gene>
<evidence type="ECO:0000313" key="4">
    <source>
        <dbReference type="EMBL" id="GEM90558.1"/>
    </source>
</evidence>
<dbReference type="CDD" id="cd17766">
    <property type="entry name" value="futalosine_nucleosidase_MqnB"/>
    <property type="match status" value="1"/>
</dbReference>
<dbReference type="HAMAP" id="MF_00991">
    <property type="entry name" value="MqnB"/>
    <property type="match status" value="1"/>
</dbReference>
<dbReference type="InterPro" id="IPR019963">
    <property type="entry name" value="FL_hydrolase_MqnB"/>
</dbReference>